<proteinExistence type="predicted"/>
<evidence type="ECO:0000313" key="1">
    <source>
        <dbReference type="EMBL" id="KAI8529059.1"/>
    </source>
</evidence>
<comment type="caution">
    <text evidence="1">The sequence shown here is derived from an EMBL/GenBank/DDBJ whole genome shotgun (WGS) entry which is preliminary data.</text>
</comment>
<accession>A0ACC0LL74</accession>
<sequence length="391" mass="44086">MQTRIESSVRTKMEELQLVCGREIPIQQQRMDASVVAFQKLLESTKAKAQETVENQEKLGKLKLELRKAEDDLVKALAVKTRKEAKRMTTMDSLSATRARIEELKRIVEDQKARKNEYAAIISEQSEVLSTSEDKQSKNDEDRGGIEEAILWYNRVLGFRIECGHGVKFMFSNINAKNPKEEYSLSIRHDNDVYTLLDCDPHVNDSKELIHELNRTNGLFKFVRAMREKFQEAAAQGISPQALSIDQDSSTISVSAPVSSISTDSRSESLPKKKENEDEETMRRSKKVNYGTGGKPTILSPGSALSFRRSPRFKIIFPIVLIAVGEDIFRSCVKHSPNMGLYCRLRSEDEAETVTLTAGNATESVSSSDEMDCISYGINLLSRLELITYEV</sequence>
<dbReference type="EMBL" id="CM046399">
    <property type="protein sequence ID" value="KAI8529059.1"/>
    <property type="molecule type" value="Genomic_DNA"/>
</dbReference>
<name>A0ACC0LL74_RHOML</name>
<organism evidence="1 2">
    <name type="scientific">Rhododendron molle</name>
    <name type="common">Chinese azalea</name>
    <name type="synonym">Azalea mollis</name>
    <dbReference type="NCBI Taxonomy" id="49168"/>
    <lineage>
        <taxon>Eukaryota</taxon>
        <taxon>Viridiplantae</taxon>
        <taxon>Streptophyta</taxon>
        <taxon>Embryophyta</taxon>
        <taxon>Tracheophyta</taxon>
        <taxon>Spermatophyta</taxon>
        <taxon>Magnoliopsida</taxon>
        <taxon>eudicotyledons</taxon>
        <taxon>Gunneridae</taxon>
        <taxon>Pentapetalae</taxon>
        <taxon>asterids</taxon>
        <taxon>Ericales</taxon>
        <taxon>Ericaceae</taxon>
        <taxon>Ericoideae</taxon>
        <taxon>Rhodoreae</taxon>
        <taxon>Rhododendron</taxon>
    </lineage>
</organism>
<keyword evidence="2" id="KW-1185">Reference proteome</keyword>
<dbReference type="Proteomes" id="UP001062846">
    <property type="component" value="Chromosome 12"/>
</dbReference>
<protein>
    <submittedName>
        <fullName evidence="1">Uncharacterized protein</fullName>
    </submittedName>
</protein>
<gene>
    <name evidence="1" type="ORF">RHMOL_Rhmol12G0196200</name>
</gene>
<evidence type="ECO:0000313" key="2">
    <source>
        <dbReference type="Proteomes" id="UP001062846"/>
    </source>
</evidence>
<reference evidence="1" key="1">
    <citation type="submission" date="2022-02" db="EMBL/GenBank/DDBJ databases">
        <title>Plant Genome Project.</title>
        <authorList>
            <person name="Zhang R.-G."/>
        </authorList>
    </citation>
    <scope>NUCLEOTIDE SEQUENCE</scope>
    <source>
        <strain evidence="1">AT1</strain>
    </source>
</reference>